<dbReference type="AlphaFoldDB" id="A0A0H4T9T8"/>
<dbReference type="InterPro" id="IPR036373">
    <property type="entry name" value="Ribosomal_bL17_sf"/>
</dbReference>
<dbReference type="NCBIfam" id="TIGR00059">
    <property type="entry name" value="L17"/>
    <property type="match status" value="1"/>
</dbReference>
<dbReference type="Gene3D" id="3.90.1030.10">
    <property type="entry name" value="Ribosomal protein L17"/>
    <property type="match status" value="1"/>
</dbReference>
<dbReference type="GO" id="GO:0006412">
    <property type="term" value="P:translation"/>
    <property type="evidence" value="ECO:0007669"/>
    <property type="project" value="InterPro"/>
</dbReference>
<comment type="similarity">
    <text evidence="1 5">Belongs to the bacterial ribosomal protein bL17 family.</text>
</comment>
<dbReference type="GO" id="GO:0003735">
    <property type="term" value="F:structural constituent of ribosome"/>
    <property type="evidence" value="ECO:0007669"/>
    <property type="project" value="InterPro"/>
</dbReference>
<dbReference type="PANTHER" id="PTHR14413">
    <property type="entry name" value="RIBOSOMAL PROTEIN L17"/>
    <property type="match status" value="1"/>
</dbReference>
<dbReference type="GO" id="GO:0022625">
    <property type="term" value="C:cytosolic large ribosomal subunit"/>
    <property type="evidence" value="ECO:0007669"/>
    <property type="project" value="TreeGrafter"/>
</dbReference>
<evidence type="ECO:0000256" key="3">
    <source>
        <dbReference type="ARBA" id="ARBA00023274"/>
    </source>
</evidence>
<feature type="compositionally biased region" description="Basic residues" evidence="7">
    <location>
        <begin position="139"/>
        <end position="151"/>
    </location>
</feature>
<evidence type="ECO:0000256" key="1">
    <source>
        <dbReference type="ARBA" id="ARBA00008777"/>
    </source>
</evidence>
<feature type="compositionally biased region" description="Basic and acidic residues" evidence="7">
    <location>
        <begin position="127"/>
        <end position="138"/>
    </location>
</feature>
<dbReference type="EMBL" id="KT007009">
    <property type="protein sequence ID" value="AKQ03237.1"/>
    <property type="molecule type" value="Genomic_DNA"/>
</dbReference>
<dbReference type="SUPFAM" id="SSF64263">
    <property type="entry name" value="Prokaryotic ribosomal protein L17"/>
    <property type="match status" value="1"/>
</dbReference>
<proteinExistence type="inferred from homology"/>
<keyword evidence="3 5" id="KW-0687">Ribonucleoprotein</keyword>
<feature type="region of interest" description="Disordered" evidence="7">
    <location>
        <begin position="127"/>
        <end position="151"/>
    </location>
</feature>
<sequence>MRKKVFGRHLSRGRKSRVALFRSLIRALVLNGKIVTTKAKAKAIVPLAEKLVVLGKEGSVASRRRILAALGNDREITDILFSKVAPAFTKRTGGFTRIILLPPRRGDAAEIVILEWVEKIVIDEPKKEEKTKKEEKKTSKTKKAVSKSKTK</sequence>
<organism evidence="8">
    <name type="scientific">uncultured Microgenomates bacterium Rifle_16ft_4_minimus_37906</name>
    <dbReference type="NCBI Taxonomy" id="1665116"/>
    <lineage>
        <taxon>Bacteria</taxon>
        <taxon>Candidatus Microgenomatota</taxon>
        <taxon>environmental samples</taxon>
    </lineage>
</organism>
<name>A0A0H4T9T8_9BACT</name>
<evidence type="ECO:0000256" key="6">
    <source>
        <dbReference type="RuleBase" id="RU000661"/>
    </source>
</evidence>
<accession>A0A0H4T9T8</accession>
<evidence type="ECO:0000256" key="5">
    <source>
        <dbReference type="RuleBase" id="RU000660"/>
    </source>
</evidence>
<dbReference type="Pfam" id="PF01196">
    <property type="entry name" value="Ribosomal_L17"/>
    <property type="match status" value="1"/>
</dbReference>
<dbReference type="InterPro" id="IPR000456">
    <property type="entry name" value="Ribosomal_bL17"/>
</dbReference>
<evidence type="ECO:0000256" key="2">
    <source>
        <dbReference type="ARBA" id="ARBA00022980"/>
    </source>
</evidence>
<dbReference type="PANTHER" id="PTHR14413:SF16">
    <property type="entry name" value="LARGE RIBOSOMAL SUBUNIT PROTEIN BL17M"/>
    <property type="match status" value="1"/>
</dbReference>
<evidence type="ECO:0000313" key="8">
    <source>
        <dbReference type="EMBL" id="AKQ03237.1"/>
    </source>
</evidence>
<evidence type="ECO:0000256" key="4">
    <source>
        <dbReference type="ARBA" id="ARBA00035494"/>
    </source>
</evidence>
<protein>
    <recommendedName>
        <fullName evidence="4 6">50S ribosomal protein L17</fullName>
    </recommendedName>
</protein>
<evidence type="ECO:0000256" key="7">
    <source>
        <dbReference type="SAM" id="MobiDB-lite"/>
    </source>
</evidence>
<keyword evidence="2 5" id="KW-0689">Ribosomal protein</keyword>
<reference evidence="8" key="1">
    <citation type="journal article" date="2015" name="ISME J.">
        <title>Aquifer environment selects for microbial species cohorts in sediment and groundwater.</title>
        <authorList>
            <person name="Hug L.A."/>
            <person name="Thomas B.C."/>
            <person name="Brown C.T."/>
            <person name="Frischkorn K.R."/>
            <person name="Williams K.H."/>
            <person name="Tringe S.G."/>
            <person name="Banfield J.F."/>
        </authorList>
    </citation>
    <scope>NUCLEOTIDE SEQUENCE</scope>
</reference>